<dbReference type="GO" id="GO:0003723">
    <property type="term" value="F:RNA binding"/>
    <property type="evidence" value="ECO:0007669"/>
    <property type="project" value="InterPro"/>
</dbReference>
<evidence type="ECO:0000256" key="6">
    <source>
        <dbReference type="ARBA" id="ARBA00022801"/>
    </source>
</evidence>
<dbReference type="AlphaFoldDB" id="A0A9P9YU71"/>
<keyword evidence="7" id="KW-0347">Helicase</keyword>
<dbReference type="FunFam" id="3.40.50.300:FF:000141">
    <property type="entry name" value="ATP-dependent RNA helicase DOB1"/>
    <property type="match status" value="1"/>
</dbReference>
<evidence type="ECO:0000256" key="10">
    <source>
        <dbReference type="SAM" id="Coils"/>
    </source>
</evidence>
<dbReference type="Gene3D" id="2.40.30.300">
    <property type="match status" value="1"/>
</dbReference>
<dbReference type="Pfam" id="PF08148">
    <property type="entry name" value="DSHCT"/>
    <property type="match status" value="1"/>
</dbReference>
<keyword evidence="10" id="KW-0175">Coiled coil</keyword>
<dbReference type="FunFam" id="2.40.30.300:FF:000002">
    <property type="entry name" value="superkiller viralicidic activity 2-like 2"/>
    <property type="match status" value="1"/>
</dbReference>
<evidence type="ECO:0000256" key="11">
    <source>
        <dbReference type="SAM" id="MobiDB-lite"/>
    </source>
</evidence>
<dbReference type="PROSITE" id="PS51192">
    <property type="entry name" value="HELICASE_ATP_BIND_1"/>
    <property type="match status" value="1"/>
</dbReference>
<dbReference type="InterPro" id="IPR050699">
    <property type="entry name" value="RNA-DNA_Helicase"/>
</dbReference>
<feature type="region of interest" description="Disordered" evidence="11">
    <location>
        <begin position="1"/>
        <end position="99"/>
    </location>
</feature>
<comment type="subcellular location">
    <subcellularLocation>
        <location evidence="1">Nucleus</location>
    </subcellularLocation>
</comment>
<dbReference type="GO" id="GO:0016787">
    <property type="term" value="F:hydrolase activity"/>
    <property type="evidence" value="ECO:0007669"/>
    <property type="project" value="UniProtKB-KW"/>
</dbReference>
<dbReference type="InterPro" id="IPR025696">
    <property type="entry name" value="Beta-barrel_MTR4"/>
</dbReference>
<evidence type="ECO:0000259" key="12">
    <source>
        <dbReference type="PROSITE" id="PS51192"/>
    </source>
</evidence>
<dbReference type="InterPro" id="IPR001650">
    <property type="entry name" value="Helicase_C-like"/>
</dbReference>
<dbReference type="FunFam" id="3.40.50.300:FF:000083">
    <property type="entry name" value="ATP-dependent RNA helicase DOB1"/>
    <property type="match status" value="1"/>
</dbReference>
<dbReference type="FunFam" id="1.10.3380.30:FF:000002">
    <property type="entry name" value="superkiller viralicidic activity 2-like 2"/>
    <property type="match status" value="1"/>
</dbReference>
<sequence length="1053" mass="119200">MDIDELFDCFDEVAPEVPPPVINLDEEPSGSEGAKKASKRQAQTKNAAKSSKEVEQEGQEEEPTKRLRKDESEDVVVAEAEEEEDEDEEPTRTLDVDDSAALEALRTRIVTHLLDAPKSCTHEVAAHPDQEYIPLQPFSGVPSKEYPFVLDPFQRQAILCIDNSQSVLVSAHTSAGKTVVAEYAIAKSLAAKQRVIYTTPIKALSNQKFREFTDEFKDVGLVTGDVTINPSASCLIMTTEILRNMLYRGSEIMREVGWVIFDEIHYMRDKERGVVWEETLILLPDNVRYVFLSATIPNARQFAEWVCHLHKQPCHVVYTDYRPTPLQHYIFPAGGDGIHLIVDEKGQFKEDNFTTAMAVLANAGEAGKGDQKGRNGGIKGHNAGQTNIFKIVKMIMERNFAPVIIFSFSKKDCEVYAMQMAKLDFNTPDEKKLVDEVFNNAMDVLSEEDRRLPQVENVLPLLRRGIGIHHGGLLPILKETIEILFGEGLIKALFATETFAMGLNMPARTVLFTAPRKFDGKDFRWISSGEYIQMAGRAGRRGLDDKGIVILMIDEKVSPAVGRDIVQGKADPINSAFHLTYNMVLNLLRVEEINPEYMLERSFYQFQNQAALPGLHDQVEQKTLELNKLSIKDEHNIASYHHIRSQLDHHGKEFRQWLTKPQYLLPFLQPGRLVKVSAGSQEYDWGIVLNFKKQDQSRKNPLKCEPSVTIDVLLHVSEAAAKTGDTEPCRPNERGCMEVVPVAHTLITQISSIRVYFPNDLRSADNRRAVLKTIQEAKKRFPLGPPVLNPIDDMNIKEKEFRTIVDTISQFEARLEEHPLHKSPELEHIHRRYQDKVQLQKELQDLKAELKAARSLLQMEELKHRKRVLRRMGYCKPGDVIEFKGRVACELSSADELLMTEMIFNGVFNDLTAPQAVSLLSCFVCDEKSSESPKSATELSGPLRSMQDLARRIAKVSTECKLDLDADSYVDKFKPFLMDVVLAWCKGSSFLAVCKMTDIFEGSIIRCMRRLEELLRQMCQASKTIGNTDLENKFSEGIRLLKRDIVFAASLYL</sequence>
<dbReference type="CDD" id="cd18795">
    <property type="entry name" value="SF2_C_Ski2"/>
    <property type="match status" value="1"/>
</dbReference>
<dbReference type="CDD" id="cd18024">
    <property type="entry name" value="DEXHc_Mtr4-like"/>
    <property type="match status" value="1"/>
</dbReference>
<dbReference type="EC" id="3.6.4.13" evidence="3"/>
<feature type="compositionally biased region" description="Basic and acidic residues" evidence="11">
    <location>
        <begin position="62"/>
        <end position="71"/>
    </location>
</feature>
<dbReference type="GO" id="GO:0005634">
    <property type="term" value="C:nucleus"/>
    <property type="evidence" value="ECO:0007669"/>
    <property type="project" value="UniProtKB-SubCell"/>
</dbReference>
<evidence type="ECO:0000259" key="13">
    <source>
        <dbReference type="PROSITE" id="PS51194"/>
    </source>
</evidence>
<feature type="compositionally biased region" description="Polar residues" evidence="11">
    <location>
        <begin position="40"/>
        <end position="49"/>
    </location>
</feature>
<dbReference type="SMART" id="SM00487">
    <property type="entry name" value="DEXDc"/>
    <property type="match status" value="1"/>
</dbReference>
<dbReference type="CDD" id="cd13154">
    <property type="entry name" value="KOW_Mtr4"/>
    <property type="match status" value="1"/>
</dbReference>
<dbReference type="SMART" id="SM00490">
    <property type="entry name" value="HELICc"/>
    <property type="match status" value="1"/>
</dbReference>
<feature type="compositionally biased region" description="Acidic residues" evidence="11">
    <location>
        <begin position="1"/>
        <end position="14"/>
    </location>
</feature>
<evidence type="ECO:0000256" key="3">
    <source>
        <dbReference type="ARBA" id="ARBA00012552"/>
    </source>
</evidence>
<evidence type="ECO:0000256" key="1">
    <source>
        <dbReference type="ARBA" id="ARBA00004123"/>
    </source>
</evidence>
<dbReference type="GO" id="GO:0005524">
    <property type="term" value="F:ATP binding"/>
    <property type="evidence" value="ECO:0007669"/>
    <property type="project" value="UniProtKB-KW"/>
</dbReference>
<dbReference type="Gene3D" id="3.40.50.300">
    <property type="entry name" value="P-loop containing nucleotide triphosphate hydrolases"/>
    <property type="match status" value="2"/>
</dbReference>
<dbReference type="SUPFAM" id="SSF52540">
    <property type="entry name" value="P-loop containing nucleoside triphosphate hydrolases"/>
    <property type="match status" value="1"/>
</dbReference>
<dbReference type="Pfam" id="PF21408">
    <property type="entry name" value="MTR4-like_stalk"/>
    <property type="match status" value="1"/>
</dbReference>
<reference evidence="14" key="1">
    <citation type="journal article" date="2023" name="Genome Biol. Evol.">
        <title>Long-read-based Genome Assembly of Drosophila gunungcola Reveals Fewer Chemosensory Genes in Flower-breeding Species.</title>
        <authorList>
            <person name="Negi A."/>
            <person name="Liao B.Y."/>
            <person name="Yeh S.D."/>
        </authorList>
    </citation>
    <scope>NUCLEOTIDE SEQUENCE</scope>
    <source>
        <strain evidence="14">Sukarami</strain>
    </source>
</reference>
<evidence type="ECO:0000256" key="4">
    <source>
        <dbReference type="ARBA" id="ARBA00022553"/>
    </source>
</evidence>
<feature type="domain" description="Helicase ATP-binding" evidence="12">
    <location>
        <begin position="158"/>
        <end position="314"/>
    </location>
</feature>
<dbReference type="PIRSF" id="PIRSF005198">
    <property type="entry name" value="Antiviral_helicase_SKI2"/>
    <property type="match status" value="1"/>
</dbReference>
<proteinExistence type="inferred from homology"/>
<gene>
    <name evidence="14" type="ORF">M5D96_004530</name>
</gene>
<protein>
    <recommendedName>
        <fullName evidence="3">RNA helicase</fullName>
        <ecNumber evidence="3">3.6.4.13</ecNumber>
    </recommendedName>
</protein>
<dbReference type="Pfam" id="PF00270">
    <property type="entry name" value="DEAD"/>
    <property type="match status" value="1"/>
</dbReference>
<name>A0A9P9YU71_9MUSC</name>
<dbReference type="PANTHER" id="PTHR12131">
    <property type="entry name" value="ATP-DEPENDENT RNA AND DNA HELICASE"/>
    <property type="match status" value="1"/>
</dbReference>
<keyword evidence="8" id="KW-0067">ATP-binding</keyword>
<accession>A0A9P9YU71</accession>
<comment type="caution">
    <text evidence="14">The sequence shown here is derived from an EMBL/GenBank/DDBJ whole genome shotgun (WGS) entry which is preliminary data.</text>
</comment>
<evidence type="ECO:0000256" key="5">
    <source>
        <dbReference type="ARBA" id="ARBA00022741"/>
    </source>
</evidence>
<dbReference type="GO" id="GO:0003724">
    <property type="term" value="F:RNA helicase activity"/>
    <property type="evidence" value="ECO:0007669"/>
    <property type="project" value="UniProtKB-EC"/>
</dbReference>
<keyword evidence="5" id="KW-0547">Nucleotide-binding</keyword>
<dbReference type="Pfam" id="PF00271">
    <property type="entry name" value="Helicase_C"/>
    <property type="match status" value="1"/>
</dbReference>
<organism evidence="14 15">
    <name type="scientific">Drosophila gunungcola</name>
    <name type="common">fruit fly</name>
    <dbReference type="NCBI Taxonomy" id="103775"/>
    <lineage>
        <taxon>Eukaryota</taxon>
        <taxon>Metazoa</taxon>
        <taxon>Ecdysozoa</taxon>
        <taxon>Arthropoda</taxon>
        <taxon>Hexapoda</taxon>
        <taxon>Insecta</taxon>
        <taxon>Pterygota</taxon>
        <taxon>Neoptera</taxon>
        <taxon>Endopterygota</taxon>
        <taxon>Diptera</taxon>
        <taxon>Brachycera</taxon>
        <taxon>Muscomorpha</taxon>
        <taxon>Ephydroidea</taxon>
        <taxon>Drosophilidae</taxon>
        <taxon>Drosophila</taxon>
        <taxon>Sophophora</taxon>
    </lineage>
</organism>
<keyword evidence="15" id="KW-1185">Reference proteome</keyword>
<feature type="coiled-coil region" evidence="10">
    <location>
        <begin position="829"/>
        <end position="863"/>
    </location>
</feature>
<dbReference type="GO" id="GO:0000460">
    <property type="term" value="P:maturation of 5.8S rRNA"/>
    <property type="evidence" value="ECO:0007669"/>
    <property type="project" value="TreeGrafter"/>
</dbReference>
<dbReference type="InterPro" id="IPR011545">
    <property type="entry name" value="DEAD/DEAH_box_helicase_dom"/>
</dbReference>
<feature type="compositionally biased region" description="Acidic residues" evidence="11">
    <location>
        <begin position="72"/>
        <end position="89"/>
    </location>
</feature>
<dbReference type="GO" id="GO:0006401">
    <property type="term" value="P:RNA catabolic process"/>
    <property type="evidence" value="ECO:0007669"/>
    <property type="project" value="InterPro"/>
</dbReference>
<dbReference type="Proteomes" id="UP001059596">
    <property type="component" value="Unassembled WGS sequence"/>
</dbReference>
<dbReference type="SMART" id="SM01142">
    <property type="entry name" value="DSHCT"/>
    <property type="match status" value="1"/>
</dbReference>
<evidence type="ECO:0000256" key="9">
    <source>
        <dbReference type="ARBA" id="ARBA00023242"/>
    </source>
</evidence>
<feature type="domain" description="Helicase C-terminal" evidence="13">
    <location>
        <begin position="387"/>
        <end position="591"/>
    </location>
</feature>
<evidence type="ECO:0000313" key="15">
    <source>
        <dbReference type="Proteomes" id="UP001059596"/>
    </source>
</evidence>
<dbReference type="EMBL" id="JAMKOV010000002">
    <property type="protein sequence ID" value="KAI8043203.1"/>
    <property type="molecule type" value="Genomic_DNA"/>
</dbReference>
<dbReference type="InterPro" id="IPR012961">
    <property type="entry name" value="Ski2/MTR4_C"/>
</dbReference>
<keyword evidence="9" id="KW-0539">Nucleus</keyword>
<evidence type="ECO:0000313" key="14">
    <source>
        <dbReference type="EMBL" id="KAI8043203.1"/>
    </source>
</evidence>
<keyword evidence="4" id="KW-0597">Phosphoprotein</keyword>
<evidence type="ECO:0000256" key="8">
    <source>
        <dbReference type="ARBA" id="ARBA00022840"/>
    </source>
</evidence>
<dbReference type="InterPro" id="IPR027417">
    <property type="entry name" value="P-loop_NTPase"/>
</dbReference>
<comment type="similarity">
    <text evidence="2">Belongs to the helicase family. SKI2 subfamily.</text>
</comment>
<dbReference type="FunFam" id="1.10.3380.30:FF:000004">
    <property type="entry name" value="Superkiller viralicidic activity 2-like 2"/>
    <property type="match status" value="1"/>
</dbReference>
<evidence type="ECO:0000256" key="2">
    <source>
        <dbReference type="ARBA" id="ARBA00010140"/>
    </source>
</evidence>
<dbReference type="Pfam" id="PF13234">
    <property type="entry name" value="MTR4_beta-barrel"/>
    <property type="match status" value="1"/>
</dbReference>
<dbReference type="Gene3D" id="1.10.3380.30">
    <property type="match status" value="2"/>
</dbReference>
<dbReference type="OrthoDB" id="64767at2759"/>
<dbReference type="InterPro" id="IPR016438">
    <property type="entry name" value="SKI2-like"/>
</dbReference>
<keyword evidence="6" id="KW-0378">Hydrolase</keyword>
<evidence type="ECO:0000256" key="7">
    <source>
        <dbReference type="ARBA" id="ARBA00022806"/>
    </source>
</evidence>
<dbReference type="InterPro" id="IPR014001">
    <property type="entry name" value="Helicase_ATP-bd"/>
</dbReference>
<dbReference type="PANTHER" id="PTHR12131:SF7">
    <property type="entry name" value="EXOSOME RNA HELICASE MTR4"/>
    <property type="match status" value="1"/>
</dbReference>
<dbReference type="InterPro" id="IPR048392">
    <property type="entry name" value="MTR4-like_stalk"/>
</dbReference>
<dbReference type="PROSITE" id="PS51194">
    <property type="entry name" value="HELICASE_CTER"/>
    <property type="match status" value="1"/>
</dbReference>